<proteinExistence type="inferred from homology"/>
<name>A0A2T3ZM85_TRIA4</name>
<dbReference type="CDD" id="cd05672">
    <property type="entry name" value="M20_ACY1L2-like"/>
    <property type="match status" value="1"/>
</dbReference>
<dbReference type="FunFam" id="3.30.70.360:FF:000004">
    <property type="entry name" value="Peptidase M20 domain-containing protein 2"/>
    <property type="match status" value="1"/>
</dbReference>
<dbReference type="GO" id="GO:0016805">
    <property type="term" value="F:dipeptidase activity"/>
    <property type="evidence" value="ECO:0007669"/>
    <property type="project" value="InterPro"/>
</dbReference>
<dbReference type="InterPro" id="IPR036264">
    <property type="entry name" value="Bact_exopeptidase_dim_dom"/>
</dbReference>
<dbReference type="PANTHER" id="PTHR30575">
    <property type="entry name" value="PEPTIDASE M20"/>
    <property type="match status" value="1"/>
</dbReference>
<keyword evidence="4" id="KW-1185">Reference proteome</keyword>
<protein>
    <recommendedName>
        <fullName evidence="1">Peptidase M20 domain-containing protein 2</fullName>
    </recommendedName>
</protein>
<evidence type="ECO:0000313" key="3">
    <source>
        <dbReference type="EMBL" id="PTB45915.1"/>
    </source>
</evidence>
<dbReference type="SUPFAM" id="SSF53187">
    <property type="entry name" value="Zn-dependent exopeptidases"/>
    <property type="match status" value="1"/>
</dbReference>
<dbReference type="EMBL" id="KZ679256">
    <property type="protein sequence ID" value="PTB45915.1"/>
    <property type="molecule type" value="Genomic_DNA"/>
</dbReference>
<dbReference type="SUPFAM" id="SSF55031">
    <property type="entry name" value="Bacterial exopeptidase dimerisation domain"/>
    <property type="match status" value="1"/>
</dbReference>
<dbReference type="InterPro" id="IPR052030">
    <property type="entry name" value="Peptidase_M20/M20A_hydrolases"/>
</dbReference>
<comment type="similarity">
    <text evidence="1">Belongs to the peptidase M20A family.</text>
</comment>
<evidence type="ECO:0000256" key="1">
    <source>
        <dbReference type="PIRNR" id="PIRNR037226"/>
    </source>
</evidence>
<dbReference type="Gene3D" id="3.40.630.10">
    <property type="entry name" value="Zn peptidases"/>
    <property type="match status" value="1"/>
</dbReference>
<reference evidence="3 4" key="1">
    <citation type="submission" date="2016-07" db="EMBL/GenBank/DDBJ databases">
        <title>Multiple horizontal gene transfer events from other fungi enriched the ability of initially mycotrophic Trichoderma (Ascomycota) to feed on dead plant biomass.</title>
        <authorList>
            <consortium name="DOE Joint Genome Institute"/>
            <person name="Aerts A."/>
            <person name="Atanasova L."/>
            <person name="Chenthamara K."/>
            <person name="Zhang J."/>
            <person name="Grujic M."/>
            <person name="Henrissat B."/>
            <person name="Kuo A."/>
            <person name="Salamov A."/>
            <person name="Lipzen A."/>
            <person name="Labutti K."/>
            <person name="Barry K."/>
            <person name="Miao Y."/>
            <person name="Rahimi M.J."/>
            <person name="Shen Q."/>
            <person name="Grigoriev I.V."/>
            <person name="Kubicek C.P."/>
            <person name="Druzhinina I.S."/>
        </authorList>
    </citation>
    <scope>NUCLEOTIDE SEQUENCE [LARGE SCALE GENOMIC DNA]</scope>
    <source>
        <strain evidence="3 4">CBS 433.97</strain>
    </source>
</reference>
<dbReference type="NCBIfam" id="TIGR01891">
    <property type="entry name" value="amidohydrolases"/>
    <property type="match status" value="1"/>
</dbReference>
<dbReference type="InterPro" id="IPR017439">
    <property type="entry name" value="Amidohydrolase"/>
</dbReference>
<sequence length="428" mass="45557">MFTTLVKQSLIVAGPRQLPAIEQMRRDVDDIVGRLVPDISKLNRKIHDTPETAWQEHHAHDVICEFLEANSFNTTRHAYGLATALESRTVSGNGGRTINFNAEYDALPSIGHGCGHNLIATASIVGYVTLSHLVKRFSIDATLQLLGTPAEELGGGKVVLLENGAFKGVDVSLMAHPCPVPNNGSVEYPGGCAGLLTNSHIGVFATYSGKSAHAGAEPWEGVNALDALVSAYNNVSMLRQQMRPDCRIHGAVIEAPKAANIVPESTKTFYSVRAPKLAAAKELAEKVEACLSAGALATGCSCSIKREAAYEDLLPNLPLCEAYTSHMKAAGKDVQVLATEVVRASTDQGNVSHVMPALHPMFGIPCDAGIKIHSKEFAEVAGTEQAFDMAVIVGKALAMTGWDLLTQEGMFEKAKADFDGISVDLSIN</sequence>
<dbReference type="InterPro" id="IPR017144">
    <property type="entry name" value="Xaa-Arg_dipeptidase"/>
</dbReference>
<gene>
    <name evidence="3" type="ORF">M441DRAFT_52742</name>
</gene>
<accession>A0A2T3ZM85</accession>
<feature type="domain" description="Peptidase M20 dimerisation" evidence="2">
    <location>
        <begin position="201"/>
        <end position="294"/>
    </location>
</feature>
<dbReference type="Pfam" id="PF07687">
    <property type="entry name" value="M20_dimer"/>
    <property type="match status" value="1"/>
</dbReference>
<dbReference type="PANTHER" id="PTHR30575:SF8">
    <property type="entry name" value="PEPTIDASE M20 DOMAIN-CONTAINING PROTEIN 2"/>
    <property type="match status" value="1"/>
</dbReference>
<dbReference type="PIRSF" id="PIRSF037226">
    <property type="entry name" value="Amidohydrolase_ACY1L2_prd"/>
    <property type="match status" value="1"/>
</dbReference>
<evidence type="ECO:0000313" key="4">
    <source>
        <dbReference type="Proteomes" id="UP000240493"/>
    </source>
</evidence>
<evidence type="ECO:0000259" key="2">
    <source>
        <dbReference type="Pfam" id="PF07687"/>
    </source>
</evidence>
<organism evidence="3 4">
    <name type="scientific">Trichoderma asperellum (strain ATCC 204424 / CBS 433.97 / NBRC 101777)</name>
    <dbReference type="NCBI Taxonomy" id="1042311"/>
    <lineage>
        <taxon>Eukaryota</taxon>
        <taxon>Fungi</taxon>
        <taxon>Dikarya</taxon>
        <taxon>Ascomycota</taxon>
        <taxon>Pezizomycotina</taxon>
        <taxon>Sordariomycetes</taxon>
        <taxon>Hypocreomycetidae</taxon>
        <taxon>Hypocreales</taxon>
        <taxon>Hypocreaceae</taxon>
        <taxon>Trichoderma</taxon>
    </lineage>
</organism>
<dbReference type="Proteomes" id="UP000240493">
    <property type="component" value="Unassembled WGS sequence"/>
</dbReference>
<dbReference type="Gene3D" id="3.30.70.360">
    <property type="match status" value="1"/>
</dbReference>
<dbReference type="AlphaFoldDB" id="A0A2T3ZM85"/>
<dbReference type="OrthoDB" id="6119954at2759"/>
<dbReference type="InterPro" id="IPR011650">
    <property type="entry name" value="Peptidase_M20_dimer"/>
</dbReference>